<dbReference type="AlphaFoldDB" id="A0A0A9B201"/>
<protein>
    <submittedName>
        <fullName evidence="1">Uncharacterized protein</fullName>
    </submittedName>
</protein>
<accession>A0A0A9B201</accession>
<evidence type="ECO:0000313" key="1">
    <source>
        <dbReference type="EMBL" id="JAD56138.1"/>
    </source>
</evidence>
<reference evidence="1" key="1">
    <citation type="submission" date="2014-09" db="EMBL/GenBank/DDBJ databases">
        <authorList>
            <person name="Magalhaes I.L.F."/>
            <person name="Oliveira U."/>
            <person name="Santos F.R."/>
            <person name="Vidigal T.H.D.A."/>
            <person name="Brescovit A.D."/>
            <person name="Santos A.J."/>
        </authorList>
    </citation>
    <scope>NUCLEOTIDE SEQUENCE</scope>
    <source>
        <tissue evidence="1">Shoot tissue taken approximately 20 cm above the soil surface</tissue>
    </source>
</reference>
<organism evidence="1">
    <name type="scientific">Arundo donax</name>
    <name type="common">Giant reed</name>
    <name type="synonym">Donax arundinaceus</name>
    <dbReference type="NCBI Taxonomy" id="35708"/>
    <lineage>
        <taxon>Eukaryota</taxon>
        <taxon>Viridiplantae</taxon>
        <taxon>Streptophyta</taxon>
        <taxon>Embryophyta</taxon>
        <taxon>Tracheophyta</taxon>
        <taxon>Spermatophyta</taxon>
        <taxon>Magnoliopsida</taxon>
        <taxon>Liliopsida</taxon>
        <taxon>Poales</taxon>
        <taxon>Poaceae</taxon>
        <taxon>PACMAD clade</taxon>
        <taxon>Arundinoideae</taxon>
        <taxon>Arundineae</taxon>
        <taxon>Arundo</taxon>
    </lineage>
</organism>
<sequence>MVGAYTRLAQTTHCLRIHSHMDLRPTYLRHIKAHTCGGTVFGSSCR</sequence>
<proteinExistence type="predicted"/>
<reference evidence="1" key="2">
    <citation type="journal article" date="2015" name="Data Brief">
        <title>Shoot transcriptome of the giant reed, Arundo donax.</title>
        <authorList>
            <person name="Barrero R.A."/>
            <person name="Guerrero F.D."/>
            <person name="Moolhuijzen P."/>
            <person name="Goolsby J.A."/>
            <person name="Tidwell J."/>
            <person name="Bellgard S.E."/>
            <person name="Bellgard M.I."/>
        </authorList>
    </citation>
    <scope>NUCLEOTIDE SEQUENCE</scope>
    <source>
        <tissue evidence="1">Shoot tissue taken approximately 20 cm above the soil surface</tissue>
    </source>
</reference>
<name>A0A0A9B201_ARUDO</name>
<dbReference type="EMBL" id="GBRH01241757">
    <property type="protein sequence ID" value="JAD56138.1"/>
    <property type="molecule type" value="Transcribed_RNA"/>
</dbReference>